<feature type="region of interest" description="Disordered" evidence="1">
    <location>
        <begin position="109"/>
        <end position="129"/>
    </location>
</feature>
<keyword evidence="2" id="KW-0472">Membrane</keyword>
<gene>
    <name evidence="3" type="primary">spoIIIAG</name>
    <name evidence="3" type="ORF">ACFSOY_13030</name>
</gene>
<keyword evidence="4" id="KW-1185">Reference proteome</keyword>
<evidence type="ECO:0000313" key="4">
    <source>
        <dbReference type="Proteomes" id="UP001597343"/>
    </source>
</evidence>
<keyword evidence="2" id="KW-0812">Transmembrane</keyword>
<evidence type="ECO:0000256" key="1">
    <source>
        <dbReference type="SAM" id="MobiDB-lite"/>
    </source>
</evidence>
<proteinExistence type="predicted"/>
<organism evidence="3 4">
    <name type="scientific">Tumebacillus lipolyticus</name>
    <dbReference type="NCBI Taxonomy" id="1280370"/>
    <lineage>
        <taxon>Bacteria</taxon>
        <taxon>Bacillati</taxon>
        <taxon>Bacillota</taxon>
        <taxon>Bacilli</taxon>
        <taxon>Bacillales</taxon>
        <taxon>Alicyclobacillaceae</taxon>
        <taxon>Tumebacillus</taxon>
    </lineage>
</organism>
<keyword evidence="2" id="KW-1133">Transmembrane helix</keyword>
<dbReference type="EMBL" id="JBHUIO010000008">
    <property type="protein sequence ID" value="MFD2170908.1"/>
    <property type="molecule type" value="Genomic_DNA"/>
</dbReference>
<evidence type="ECO:0000256" key="2">
    <source>
        <dbReference type="SAM" id="Phobius"/>
    </source>
</evidence>
<feature type="compositionally biased region" description="Polar residues" evidence="1">
    <location>
        <begin position="109"/>
        <end position="118"/>
    </location>
</feature>
<reference evidence="4" key="1">
    <citation type="journal article" date="2019" name="Int. J. Syst. Evol. Microbiol.">
        <title>The Global Catalogue of Microorganisms (GCM) 10K type strain sequencing project: providing services to taxonomists for standard genome sequencing and annotation.</title>
        <authorList>
            <consortium name="The Broad Institute Genomics Platform"/>
            <consortium name="The Broad Institute Genome Sequencing Center for Infectious Disease"/>
            <person name="Wu L."/>
            <person name="Ma J."/>
        </authorList>
    </citation>
    <scope>NUCLEOTIDE SEQUENCE [LARGE SCALE GENOMIC DNA]</scope>
    <source>
        <strain evidence="4">CGMCC 1.13574</strain>
    </source>
</reference>
<dbReference type="Proteomes" id="UP001597343">
    <property type="component" value="Unassembled WGS sequence"/>
</dbReference>
<name>A0ABW4ZZS1_9BACL</name>
<dbReference type="RefSeq" id="WP_386047297.1">
    <property type="nucleotide sequence ID" value="NZ_JBHUIO010000008.1"/>
</dbReference>
<dbReference type="InterPro" id="IPR014195">
    <property type="entry name" value="Spore_III_AG"/>
</dbReference>
<evidence type="ECO:0000313" key="3">
    <source>
        <dbReference type="EMBL" id="MFD2170908.1"/>
    </source>
</evidence>
<comment type="caution">
    <text evidence="3">The sequence shown here is derived from an EMBL/GenBank/DDBJ whole genome shotgun (WGS) entry which is preliminary data.</text>
</comment>
<feature type="transmembrane region" description="Helical" evidence="2">
    <location>
        <begin position="20"/>
        <end position="38"/>
    </location>
</feature>
<sequence length="198" mass="21728">MEKQRIQERVQQLLKNRKMLLALGILGVVLLLNPFAWLKGTDNSAESKLGGEKGAGQVISNTDRSALGEYEQIYASRLTEILNMVVGVSDATVMVTIDSSEESIYAENLQENRQSNNETDTKGGTRGVTQVDKNGQLVITRENGQEQPVVVKTIKPRVRGVVVVARGAEQIKTVALIKEAVQRSLEVPPHKISVLPKK</sequence>
<protein>
    <submittedName>
        <fullName evidence="3">Stage III sporulation protein AG</fullName>
    </submittedName>
</protein>
<accession>A0ABW4ZZS1</accession>
<dbReference type="NCBIfam" id="TIGR02830">
    <property type="entry name" value="spore_III_AG"/>
    <property type="match status" value="1"/>
</dbReference>